<dbReference type="Proteomes" id="UP000636479">
    <property type="component" value="Unassembled WGS sequence"/>
</dbReference>
<dbReference type="EMBL" id="JACAZF010000006">
    <property type="protein sequence ID" value="KAF7302180.1"/>
    <property type="molecule type" value="Genomic_DNA"/>
</dbReference>
<comment type="caution">
    <text evidence="2">The sequence shown here is derived from an EMBL/GenBank/DDBJ whole genome shotgun (WGS) entry which is preliminary data.</text>
</comment>
<feature type="compositionally biased region" description="Low complexity" evidence="1">
    <location>
        <begin position="124"/>
        <end position="134"/>
    </location>
</feature>
<feature type="compositionally biased region" description="Low complexity" evidence="1">
    <location>
        <begin position="539"/>
        <end position="550"/>
    </location>
</feature>
<feature type="region of interest" description="Disordered" evidence="1">
    <location>
        <begin position="163"/>
        <end position="205"/>
    </location>
</feature>
<feature type="region of interest" description="Disordered" evidence="1">
    <location>
        <begin position="255"/>
        <end position="375"/>
    </location>
</feature>
<feature type="compositionally biased region" description="Low complexity" evidence="1">
    <location>
        <begin position="299"/>
        <end position="322"/>
    </location>
</feature>
<reference evidence="2" key="1">
    <citation type="submission" date="2020-05" db="EMBL/GenBank/DDBJ databases">
        <title>Mycena genomes resolve the evolution of fungal bioluminescence.</title>
        <authorList>
            <person name="Tsai I.J."/>
        </authorList>
    </citation>
    <scope>NUCLEOTIDE SEQUENCE</scope>
    <source>
        <strain evidence="2">171206Taipei</strain>
    </source>
</reference>
<gene>
    <name evidence="2" type="ORF">MIND_00784900</name>
</gene>
<evidence type="ECO:0000313" key="3">
    <source>
        <dbReference type="Proteomes" id="UP000636479"/>
    </source>
</evidence>
<organism evidence="2 3">
    <name type="scientific">Mycena indigotica</name>
    <dbReference type="NCBI Taxonomy" id="2126181"/>
    <lineage>
        <taxon>Eukaryota</taxon>
        <taxon>Fungi</taxon>
        <taxon>Dikarya</taxon>
        <taxon>Basidiomycota</taxon>
        <taxon>Agaricomycotina</taxon>
        <taxon>Agaricomycetes</taxon>
        <taxon>Agaricomycetidae</taxon>
        <taxon>Agaricales</taxon>
        <taxon>Marasmiineae</taxon>
        <taxon>Mycenaceae</taxon>
        <taxon>Mycena</taxon>
    </lineage>
</organism>
<dbReference type="GeneID" id="59347052"/>
<dbReference type="AlphaFoldDB" id="A0A8H6SLX6"/>
<feature type="compositionally biased region" description="Polar residues" evidence="1">
    <location>
        <begin position="515"/>
        <end position="524"/>
    </location>
</feature>
<proteinExistence type="predicted"/>
<feature type="compositionally biased region" description="Basic residues" evidence="1">
    <location>
        <begin position="551"/>
        <end position="569"/>
    </location>
</feature>
<feature type="region of interest" description="Disordered" evidence="1">
    <location>
        <begin position="621"/>
        <end position="642"/>
    </location>
</feature>
<evidence type="ECO:0000313" key="2">
    <source>
        <dbReference type="EMBL" id="KAF7302180.1"/>
    </source>
</evidence>
<protein>
    <submittedName>
        <fullName evidence="2">C2H2-type domain-containing protein</fullName>
    </submittedName>
</protein>
<accession>A0A8H6SLX6</accession>
<dbReference type="OrthoDB" id="3254377at2759"/>
<feature type="region of interest" description="Disordered" evidence="1">
    <location>
        <begin position="388"/>
        <end position="409"/>
    </location>
</feature>
<keyword evidence="3" id="KW-1185">Reference proteome</keyword>
<feature type="region of interest" description="Disordered" evidence="1">
    <location>
        <begin position="423"/>
        <end position="586"/>
    </location>
</feature>
<feature type="region of interest" description="Disordered" evidence="1">
    <location>
        <begin position="1"/>
        <end position="88"/>
    </location>
</feature>
<evidence type="ECO:0000256" key="1">
    <source>
        <dbReference type="SAM" id="MobiDB-lite"/>
    </source>
</evidence>
<dbReference type="RefSeq" id="XP_037220180.1">
    <property type="nucleotide sequence ID" value="XM_037364536.1"/>
</dbReference>
<feature type="compositionally biased region" description="Low complexity" evidence="1">
    <location>
        <begin position="265"/>
        <end position="279"/>
    </location>
</feature>
<feature type="compositionally biased region" description="Acidic residues" evidence="1">
    <location>
        <begin position="43"/>
        <end position="58"/>
    </location>
</feature>
<name>A0A8H6SLX6_9AGAR</name>
<feature type="compositionally biased region" description="Polar residues" evidence="1">
    <location>
        <begin position="21"/>
        <end position="30"/>
    </location>
</feature>
<feature type="compositionally biased region" description="Low complexity" evidence="1">
    <location>
        <begin position="447"/>
        <end position="459"/>
    </location>
</feature>
<sequence>MAALANSRQGRTHRKRVSALRLSSDTTNTLPEYWRDLVPPPEYEPDDVEADAENDTDSEPAPSHYIPPAPPISPRRRLQHRRRPSSPQDAFIDSLLERSVHALELSNALLQSSITPTTSTLRESSPTASAAAAPIPMPPSRNEAWADDLAKIAHDVDELLVSSSLPPASSPIAHRRPRRRPSLDTDTSSRRTSYLSASTSTSDNGLQMALPSRARFIAPAPRALTQYIDADTTISDDSIALPSTLGLRAAPSDWRITGLPSESKPVVSTSTRSPEPSTPAYQMLSSFVHPPHSTSPKLAVSRSSSRGRAVTRGSRSSSRAGSHTPHRTEVPEVESSTSPLLSTPGTVSSWFSSVHNGPKPDSMPASPPTSSSFTTHSNLSASIIAQLPPENLGHSPQSSDDGGDMGADGCRAKEARSALRRILEEAPPPPRPPAKKFQPRSPPPVPHAASSTATASVSRLFSKGGRHSVSTPPERVVSIMKRSSAPSTPIVAENDKGEGTSKGLGSVFWMGHASKPSSGTSTPRSAKRISFAELPESYTGSKPGGSSISKSKSRKTRNKSKTRAGRKGKGRADDEGSEEGEKEEGWLSWLVGGSALGLGLGLGPGYVDDRERTIGGTGVSARAMWGGASGGLSRSASDEWAV</sequence>
<feature type="compositionally biased region" description="Basic residues" evidence="1">
    <location>
        <begin position="74"/>
        <end position="84"/>
    </location>
</feature>
<feature type="compositionally biased region" description="Low complexity" evidence="1">
    <location>
        <begin position="333"/>
        <end position="349"/>
    </location>
</feature>
<feature type="compositionally biased region" description="Low complexity" evidence="1">
    <location>
        <begin position="360"/>
        <end position="375"/>
    </location>
</feature>
<feature type="region of interest" description="Disordered" evidence="1">
    <location>
        <begin position="116"/>
        <end position="142"/>
    </location>
</feature>